<sequence>MATDNFYPKGEYIFREGESADFAYVLKSGSVEILKTGIDGELILATLDEPNALFGEMALIDGAPRSAGA</sequence>
<dbReference type="Gene3D" id="2.60.120.10">
    <property type="entry name" value="Jelly Rolls"/>
    <property type="match status" value="1"/>
</dbReference>
<evidence type="ECO:0000313" key="2">
    <source>
        <dbReference type="EMBL" id="SVD53052.1"/>
    </source>
</evidence>
<dbReference type="EMBL" id="UINC01156564">
    <property type="protein sequence ID" value="SVD53052.1"/>
    <property type="molecule type" value="Genomic_DNA"/>
</dbReference>
<protein>
    <recommendedName>
        <fullName evidence="1">Cyclic nucleotide-binding domain-containing protein</fullName>
    </recommendedName>
</protein>
<dbReference type="PRINTS" id="PR00103">
    <property type="entry name" value="CAMPKINASE"/>
</dbReference>
<reference evidence="2" key="1">
    <citation type="submission" date="2018-05" db="EMBL/GenBank/DDBJ databases">
        <authorList>
            <person name="Lanie J.A."/>
            <person name="Ng W.-L."/>
            <person name="Kazmierczak K.M."/>
            <person name="Andrzejewski T.M."/>
            <person name="Davidsen T.M."/>
            <person name="Wayne K.J."/>
            <person name="Tettelin H."/>
            <person name="Glass J.I."/>
            <person name="Rusch D."/>
            <person name="Podicherti R."/>
            <person name="Tsui H.-C.T."/>
            <person name="Winkler M.E."/>
        </authorList>
    </citation>
    <scope>NUCLEOTIDE SEQUENCE</scope>
</reference>
<dbReference type="InterPro" id="IPR018490">
    <property type="entry name" value="cNMP-bd_dom_sf"/>
</dbReference>
<dbReference type="CDD" id="cd00038">
    <property type="entry name" value="CAP_ED"/>
    <property type="match status" value="1"/>
</dbReference>
<dbReference type="InterPro" id="IPR014710">
    <property type="entry name" value="RmlC-like_jellyroll"/>
</dbReference>
<proteinExistence type="predicted"/>
<dbReference type="AlphaFoldDB" id="A0A382W2L1"/>
<gene>
    <name evidence="2" type="ORF">METZ01_LOCUS405906</name>
</gene>
<dbReference type="PROSITE" id="PS50042">
    <property type="entry name" value="CNMP_BINDING_3"/>
    <property type="match status" value="1"/>
</dbReference>
<feature type="non-terminal residue" evidence="2">
    <location>
        <position position="69"/>
    </location>
</feature>
<dbReference type="SUPFAM" id="SSF51206">
    <property type="entry name" value="cAMP-binding domain-like"/>
    <property type="match status" value="1"/>
</dbReference>
<dbReference type="Pfam" id="PF00027">
    <property type="entry name" value="cNMP_binding"/>
    <property type="match status" value="1"/>
</dbReference>
<accession>A0A382W2L1</accession>
<dbReference type="InterPro" id="IPR000595">
    <property type="entry name" value="cNMP-bd_dom"/>
</dbReference>
<name>A0A382W2L1_9ZZZZ</name>
<organism evidence="2">
    <name type="scientific">marine metagenome</name>
    <dbReference type="NCBI Taxonomy" id="408172"/>
    <lineage>
        <taxon>unclassified sequences</taxon>
        <taxon>metagenomes</taxon>
        <taxon>ecological metagenomes</taxon>
    </lineage>
</organism>
<feature type="domain" description="Cyclic nucleotide-binding" evidence="1">
    <location>
        <begin position="1"/>
        <end position="69"/>
    </location>
</feature>
<evidence type="ECO:0000259" key="1">
    <source>
        <dbReference type="PROSITE" id="PS50042"/>
    </source>
</evidence>